<dbReference type="EMBL" id="CM000141">
    <property type="protein sequence ID" value="EEE61520.1"/>
    <property type="molecule type" value="Genomic_DNA"/>
</dbReference>
<accession>B9FC15</accession>
<organism evidence="2">
    <name type="scientific">Oryza sativa subsp. japonica</name>
    <name type="common">Rice</name>
    <dbReference type="NCBI Taxonomy" id="39947"/>
    <lineage>
        <taxon>Eukaryota</taxon>
        <taxon>Viridiplantae</taxon>
        <taxon>Streptophyta</taxon>
        <taxon>Embryophyta</taxon>
        <taxon>Tracheophyta</taxon>
        <taxon>Spermatophyta</taxon>
        <taxon>Magnoliopsida</taxon>
        <taxon>Liliopsida</taxon>
        <taxon>Poales</taxon>
        <taxon>Poaceae</taxon>
        <taxon>BOP clade</taxon>
        <taxon>Oryzoideae</taxon>
        <taxon>Oryzeae</taxon>
        <taxon>Oryzinae</taxon>
        <taxon>Oryza</taxon>
        <taxon>Oryza sativa</taxon>
    </lineage>
</organism>
<sequence>MTSPTQCAGRPRCARRMQRARIMRPFRPEAVHEHAAPARGRRGELGDEDGARGGVPGEDGRDLGADGGCVAAAVYRGLPVSNPKADDEPPVYWEFGTAYGSRGNLVTVLCGYCSQQ</sequence>
<dbReference type="AlphaFoldDB" id="B9FC15"/>
<dbReference type="Proteomes" id="UP000007752">
    <property type="component" value="Chromosome 4"/>
</dbReference>
<gene>
    <name evidence="2" type="ORF">OsJ_15821</name>
</gene>
<name>B9FC15_ORYSJ</name>
<evidence type="ECO:0000313" key="2">
    <source>
        <dbReference type="EMBL" id="EEE61520.1"/>
    </source>
</evidence>
<feature type="compositionally biased region" description="Basic and acidic residues" evidence="1">
    <location>
        <begin position="26"/>
        <end position="51"/>
    </location>
</feature>
<reference evidence="2" key="2">
    <citation type="submission" date="2008-12" db="EMBL/GenBank/DDBJ databases">
        <title>Improved gene annotation of the rice (Oryza sativa) genomes.</title>
        <authorList>
            <person name="Wang J."/>
            <person name="Li R."/>
            <person name="Fan W."/>
            <person name="Huang Q."/>
            <person name="Zhang J."/>
            <person name="Zhou Y."/>
            <person name="Hu Y."/>
            <person name="Zi S."/>
            <person name="Li J."/>
            <person name="Ni P."/>
            <person name="Zheng H."/>
            <person name="Zhang Y."/>
            <person name="Zhao M."/>
            <person name="Hao Q."/>
            <person name="McDermott J."/>
            <person name="Samudrala R."/>
            <person name="Kristiansen K."/>
            <person name="Wong G.K.-S."/>
        </authorList>
    </citation>
    <scope>NUCLEOTIDE SEQUENCE</scope>
</reference>
<reference evidence="2" key="1">
    <citation type="journal article" date="2005" name="PLoS Biol.">
        <title>The genomes of Oryza sativa: a history of duplications.</title>
        <authorList>
            <person name="Yu J."/>
            <person name="Wang J."/>
            <person name="Lin W."/>
            <person name="Li S."/>
            <person name="Li H."/>
            <person name="Zhou J."/>
            <person name="Ni P."/>
            <person name="Dong W."/>
            <person name="Hu S."/>
            <person name="Zeng C."/>
            <person name="Zhang J."/>
            <person name="Zhang Y."/>
            <person name="Li R."/>
            <person name="Xu Z."/>
            <person name="Li S."/>
            <person name="Li X."/>
            <person name="Zheng H."/>
            <person name="Cong L."/>
            <person name="Lin L."/>
            <person name="Yin J."/>
            <person name="Geng J."/>
            <person name="Li G."/>
            <person name="Shi J."/>
            <person name="Liu J."/>
            <person name="Lv H."/>
            <person name="Li J."/>
            <person name="Wang J."/>
            <person name="Deng Y."/>
            <person name="Ran L."/>
            <person name="Shi X."/>
            <person name="Wang X."/>
            <person name="Wu Q."/>
            <person name="Li C."/>
            <person name="Ren X."/>
            <person name="Wang J."/>
            <person name="Wang X."/>
            <person name="Li D."/>
            <person name="Liu D."/>
            <person name="Zhang X."/>
            <person name="Ji Z."/>
            <person name="Zhao W."/>
            <person name="Sun Y."/>
            <person name="Zhang Z."/>
            <person name="Bao J."/>
            <person name="Han Y."/>
            <person name="Dong L."/>
            <person name="Ji J."/>
            <person name="Chen P."/>
            <person name="Wu S."/>
            <person name="Liu J."/>
            <person name="Xiao Y."/>
            <person name="Bu D."/>
            <person name="Tan J."/>
            <person name="Yang L."/>
            <person name="Ye C."/>
            <person name="Zhang J."/>
            <person name="Xu J."/>
            <person name="Zhou Y."/>
            <person name="Yu Y."/>
            <person name="Zhang B."/>
            <person name="Zhuang S."/>
            <person name="Wei H."/>
            <person name="Liu B."/>
            <person name="Lei M."/>
            <person name="Yu H."/>
            <person name="Li Y."/>
            <person name="Xu H."/>
            <person name="Wei S."/>
            <person name="He X."/>
            <person name="Fang L."/>
            <person name="Zhang Z."/>
            <person name="Zhang Y."/>
            <person name="Huang X."/>
            <person name="Su Z."/>
            <person name="Tong W."/>
            <person name="Li J."/>
            <person name="Tong Z."/>
            <person name="Li S."/>
            <person name="Ye J."/>
            <person name="Wang L."/>
            <person name="Fang L."/>
            <person name="Lei T."/>
            <person name="Chen C."/>
            <person name="Chen H."/>
            <person name="Xu Z."/>
            <person name="Li H."/>
            <person name="Huang H."/>
            <person name="Zhang F."/>
            <person name="Xu H."/>
            <person name="Li N."/>
            <person name="Zhao C."/>
            <person name="Li S."/>
            <person name="Dong L."/>
            <person name="Huang Y."/>
            <person name="Li L."/>
            <person name="Xi Y."/>
            <person name="Qi Q."/>
            <person name="Li W."/>
            <person name="Zhang B."/>
            <person name="Hu W."/>
            <person name="Zhang Y."/>
            <person name="Tian X."/>
            <person name="Jiao Y."/>
            <person name="Liang X."/>
            <person name="Jin J."/>
            <person name="Gao L."/>
            <person name="Zheng W."/>
            <person name="Hao B."/>
            <person name="Liu S."/>
            <person name="Wang W."/>
            <person name="Yuan L."/>
            <person name="Cao M."/>
            <person name="McDermott J."/>
            <person name="Samudrala R."/>
            <person name="Wang J."/>
            <person name="Wong G.K."/>
            <person name="Yang H."/>
        </authorList>
    </citation>
    <scope>NUCLEOTIDE SEQUENCE [LARGE SCALE GENOMIC DNA]</scope>
</reference>
<protein>
    <submittedName>
        <fullName evidence="2">Uncharacterized protein</fullName>
    </submittedName>
</protein>
<proteinExistence type="predicted"/>
<feature type="region of interest" description="Disordered" evidence="1">
    <location>
        <begin position="24"/>
        <end position="62"/>
    </location>
</feature>
<evidence type="ECO:0000256" key="1">
    <source>
        <dbReference type="SAM" id="MobiDB-lite"/>
    </source>
</evidence>